<dbReference type="SMART" id="SM00905">
    <property type="entry name" value="FolB"/>
    <property type="match status" value="1"/>
</dbReference>
<protein>
    <recommendedName>
        <fullName evidence="6">7,8-dihydroneopterin aldolase</fullName>
        <ecNumber evidence="6">4.1.2.25</ecNumber>
    </recommendedName>
</protein>
<dbReference type="GO" id="GO:0046654">
    <property type="term" value="P:tetrahydrofolate biosynthetic process"/>
    <property type="evidence" value="ECO:0007669"/>
    <property type="project" value="UniProtKB-UniRule"/>
</dbReference>
<dbReference type="EMBL" id="SIUB01000002">
    <property type="protein sequence ID" value="TBN54528.1"/>
    <property type="molecule type" value="Genomic_DNA"/>
</dbReference>
<comment type="function">
    <text evidence="6">Catalyzes the conversion of 7,8-dihydroneopterin to 6-hydroxymethyl-7,8-dihydropterin.</text>
</comment>
<keyword evidence="4 6" id="KW-0289">Folate biosynthesis</keyword>
<dbReference type="Gene3D" id="3.30.1130.10">
    <property type="match status" value="1"/>
</dbReference>
<feature type="domain" description="Dihydroneopterin aldolase/epimerase" evidence="7">
    <location>
        <begin position="5"/>
        <end position="118"/>
    </location>
</feature>
<accession>A0A4Q9GK37</accession>
<organism evidence="8 9">
    <name type="scientific">Hansschlegelia quercus</name>
    <dbReference type="NCBI Taxonomy" id="2528245"/>
    <lineage>
        <taxon>Bacteria</taxon>
        <taxon>Pseudomonadati</taxon>
        <taxon>Pseudomonadota</taxon>
        <taxon>Alphaproteobacteria</taxon>
        <taxon>Hyphomicrobiales</taxon>
        <taxon>Methylopilaceae</taxon>
        <taxon>Hansschlegelia</taxon>
    </lineage>
</organism>
<dbReference type="SUPFAM" id="SSF55620">
    <property type="entry name" value="Tetrahydrobiopterin biosynthesis enzymes-like"/>
    <property type="match status" value="1"/>
</dbReference>
<dbReference type="InterPro" id="IPR006156">
    <property type="entry name" value="Dihydroneopterin_aldolase"/>
</dbReference>
<evidence type="ECO:0000256" key="2">
    <source>
        <dbReference type="ARBA" id="ARBA00005013"/>
    </source>
</evidence>
<dbReference type="AlphaFoldDB" id="A0A4Q9GK37"/>
<dbReference type="UniPathway" id="UPA00077">
    <property type="reaction ID" value="UER00154"/>
</dbReference>
<comment type="similarity">
    <text evidence="3 6">Belongs to the DHNA family.</text>
</comment>
<comment type="catalytic activity">
    <reaction evidence="1 6">
        <text>7,8-dihydroneopterin = 6-hydroxymethyl-7,8-dihydropterin + glycolaldehyde</text>
        <dbReference type="Rhea" id="RHEA:10540"/>
        <dbReference type="ChEBI" id="CHEBI:17001"/>
        <dbReference type="ChEBI" id="CHEBI:17071"/>
        <dbReference type="ChEBI" id="CHEBI:44841"/>
        <dbReference type="EC" id="4.1.2.25"/>
    </reaction>
</comment>
<evidence type="ECO:0000259" key="7">
    <source>
        <dbReference type="SMART" id="SM00905"/>
    </source>
</evidence>
<dbReference type="RefSeq" id="WP_131002323.1">
    <property type="nucleotide sequence ID" value="NZ_JBHSZR010000005.1"/>
</dbReference>
<gene>
    <name evidence="8" type="primary">folB</name>
    <name evidence="8" type="ORF">EYR15_06790</name>
</gene>
<comment type="pathway">
    <text evidence="2 6">Cofactor biosynthesis; tetrahydrofolate biosynthesis; 2-amino-4-hydroxy-6-hydroxymethyl-7,8-dihydropteridine diphosphate from 7,8-dihydroneopterin triphosphate: step 3/4.</text>
</comment>
<evidence type="ECO:0000256" key="4">
    <source>
        <dbReference type="ARBA" id="ARBA00022909"/>
    </source>
</evidence>
<dbReference type="Pfam" id="PF02152">
    <property type="entry name" value="FolB"/>
    <property type="match status" value="1"/>
</dbReference>
<dbReference type="Proteomes" id="UP000291613">
    <property type="component" value="Unassembled WGS sequence"/>
</dbReference>
<sequence>MSDRIFLRGVQVHGRHGVFEEERRLGQRFIFDVDYWLDASVPARTDDVASSVSYADIHAAIVEIGAGEPVALLETLAENLAQTILGRFPAIEQVRIEVHKPSAPIVGIFSDVGVEIIRRRP</sequence>
<comment type="caution">
    <text evidence="8">The sequence shown here is derived from an EMBL/GenBank/DDBJ whole genome shotgun (WGS) entry which is preliminary data.</text>
</comment>
<dbReference type="OrthoDB" id="9808041at2"/>
<dbReference type="GO" id="GO:0005737">
    <property type="term" value="C:cytoplasm"/>
    <property type="evidence" value="ECO:0007669"/>
    <property type="project" value="TreeGrafter"/>
</dbReference>
<evidence type="ECO:0000313" key="9">
    <source>
        <dbReference type="Proteomes" id="UP000291613"/>
    </source>
</evidence>
<evidence type="ECO:0000256" key="5">
    <source>
        <dbReference type="ARBA" id="ARBA00023239"/>
    </source>
</evidence>
<dbReference type="EC" id="4.1.2.25" evidence="6"/>
<dbReference type="InterPro" id="IPR043133">
    <property type="entry name" value="GTP-CH-I_C/QueF"/>
</dbReference>
<dbReference type="CDD" id="cd00534">
    <property type="entry name" value="DHNA_DHNTPE"/>
    <property type="match status" value="1"/>
</dbReference>
<evidence type="ECO:0000256" key="1">
    <source>
        <dbReference type="ARBA" id="ARBA00001353"/>
    </source>
</evidence>
<dbReference type="GO" id="GO:0004150">
    <property type="term" value="F:dihydroneopterin aldolase activity"/>
    <property type="evidence" value="ECO:0007669"/>
    <property type="project" value="UniProtKB-UniRule"/>
</dbReference>
<evidence type="ECO:0000313" key="8">
    <source>
        <dbReference type="EMBL" id="TBN54528.1"/>
    </source>
</evidence>
<keyword evidence="9" id="KW-1185">Reference proteome</keyword>
<proteinExistence type="inferred from homology"/>
<evidence type="ECO:0000256" key="3">
    <source>
        <dbReference type="ARBA" id="ARBA00005708"/>
    </source>
</evidence>
<dbReference type="PANTHER" id="PTHR42844">
    <property type="entry name" value="DIHYDRONEOPTERIN ALDOLASE 1-RELATED"/>
    <property type="match status" value="1"/>
</dbReference>
<dbReference type="InterPro" id="IPR006157">
    <property type="entry name" value="FolB_dom"/>
</dbReference>
<dbReference type="PANTHER" id="PTHR42844:SF1">
    <property type="entry name" value="DIHYDRONEOPTERIN ALDOLASE 1-RELATED"/>
    <property type="match status" value="1"/>
</dbReference>
<evidence type="ECO:0000256" key="6">
    <source>
        <dbReference type="RuleBase" id="RU362079"/>
    </source>
</evidence>
<dbReference type="NCBIfam" id="TIGR00525">
    <property type="entry name" value="folB"/>
    <property type="match status" value="1"/>
</dbReference>
<dbReference type="NCBIfam" id="TIGR00526">
    <property type="entry name" value="folB_dom"/>
    <property type="match status" value="1"/>
</dbReference>
<keyword evidence="5 6" id="KW-0456">Lyase</keyword>
<name>A0A4Q9GK37_9HYPH</name>
<dbReference type="GO" id="GO:0046656">
    <property type="term" value="P:folic acid biosynthetic process"/>
    <property type="evidence" value="ECO:0007669"/>
    <property type="project" value="UniProtKB-UniRule"/>
</dbReference>
<reference evidence="8 9" key="1">
    <citation type="submission" date="2019-02" db="EMBL/GenBank/DDBJ databases">
        <title>Hansschlegelia quercus sp. nov., a novel methylotrophic bacterium from buds of oak (Quercus robur L.).</title>
        <authorList>
            <person name="Agafonova N.V."/>
            <person name="Kaparullina E.N."/>
            <person name="Grouzdev D.S."/>
            <person name="Doronina N.V."/>
        </authorList>
    </citation>
    <scope>NUCLEOTIDE SEQUENCE [LARGE SCALE GENOMIC DNA]</scope>
    <source>
        <strain evidence="8 9">Dub</strain>
    </source>
</reference>
<dbReference type="FunFam" id="3.30.1130.10:FF:000003">
    <property type="entry name" value="7,8-dihydroneopterin aldolase"/>
    <property type="match status" value="1"/>
</dbReference>